<evidence type="ECO:0000313" key="3">
    <source>
        <dbReference type="EMBL" id="SCE75592.1"/>
    </source>
</evidence>
<name>A0A1C4UVF8_9ACTN</name>
<feature type="compositionally biased region" description="Pro residues" evidence="1">
    <location>
        <begin position="23"/>
        <end position="61"/>
    </location>
</feature>
<keyword evidence="2" id="KW-0472">Membrane</keyword>
<sequence length="208" mass="21536">MASFGPPGQPDDPYQRPTADSVGPPPPAPGGGYPPPGPFPPAGPIPQFHAPPPPGYALPPTPRRNGGRIALIIGLVAVLLLCPCLGLTGFAVWRATSADDASPTVVTSAEPSAAATEEPGTDPSTAEPDPTEGIDVAVGDCVVNDGTDEDAELREVPCGPDTFEVLLRIPETTDGQRCRTLSPRSTANYVHDNPVDLFDYVLCLGKHS</sequence>
<feature type="region of interest" description="Disordered" evidence="1">
    <location>
        <begin position="98"/>
        <end position="134"/>
    </location>
</feature>
<reference evidence="3 4" key="1">
    <citation type="submission" date="2016-06" db="EMBL/GenBank/DDBJ databases">
        <authorList>
            <person name="Kjaerup R.B."/>
            <person name="Dalgaard T.S."/>
            <person name="Juul-Madsen H.R."/>
        </authorList>
    </citation>
    <scope>NUCLEOTIDE SEQUENCE [LARGE SCALE GENOMIC DNA]</scope>
    <source>
        <strain evidence="3 4">DSM 43821</strain>
    </source>
</reference>
<organism evidence="3 4">
    <name type="scientific">Micromonospora purpureochromogenes</name>
    <dbReference type="NCBI Taxonomy" id="47872"/>
    <lineage>
        <taxon>Bacteria</taxon>
        <taxon>Bacillati</taxon>
        <taxon>Actinomycetota</taxon>
        <taxon>Actinomycetes</taxon>
        <taxon>Micromonosporales</taxon>
        <taxon>Micromonosporaceae</taxon>
        <taxon>Micromonospora</taxon>
    </lineage>
</organism>
<protein>
    <submittedName>
        <fullName evidence="3">Uncharacterized protein</fullName>
    </submittedName>
</protein>
<evidence type="ECO:0000256" key="2">
    <source>
        <dbReference type="SAM" id="Phobius"/>
    </source>
</evidence>
<dbReference type="EMBL" id="LT607410">
    <property type="protein sequence ID" value="SCE75592.1"/>
    <property type="molecule type" value="Genomic_DNA"/>
</dbReference>
<evidence type="ECO:0000313" key="4">
    <source>
        <dbReference type="Proteomes" id="UP000198228"/>
    </source>
</evidence>
<keyword evidence="2" id="KW-0812">Transmembrane</keyword>
<proteinExistence type="predicted"/>
<gene>
    <name evidence="3" type="ORF">GA0074696_0651</name>
</gene>
<feature type="transmembrane region" description="Helical" evidence="2">
    <location>
        <begin position="69"/>
        <end position="93"/>
    </location>
</feature>
<dbReference type="Proteomes" id="UP000198228">
    <property type="component" value="Chromosome I"/>
</dbReference>
<keyword evidence="2" id="KW-1133">Transmembrane helix</keyword>
<feature type="compositionally biased region" description="Low complexity" evidence="1">
    <location>
        <begin position="104"/>
        <end position="118"/>
    </location>
</feature>
<evidence type="ECO:0000256" key="1">
    <source>
        <dbReference type="SAM" id="MobiDB-lite"/>
    </source>
</evidence>
<accession>A0A1C4UVF8</accession>
<feature type="region of interest" description="Disordered" evidence="1">
    <location>
        <begin position="1"/>
        <end position="61"/>
    </location>
</feature>
<dbReference type="AlphaFoldDB" id="A0A1C4UVF8"/>